<reference evidence="3 4" key="1">
    <citation type="submission" date="2023-08" db="EMBL/GenBank/DDBJ databases">
        <title>A Necator americanus chromosomal reference genome.</title>
        <authorList>
            <person name="Ilik V."/>
            <person name="Petrzelkova K.J."/>
            <person name="Pardy F."/>
            <person name="Fuh T."/>
            <person name="Niatou-Singa F.S."/>
            <person name="Gouil Q."/>
            <person name="Baker L."/>
            <person name="Ritchie M.E."/>
            <person name="Jex A.R."/>
            <person name="Gazzola D."/>
            <person name="Li H."/>
            <person name="Toshio Fujiwara R."/>
            <person name="Zhan B."/>
            <person name="Aroian R.V."/>
            <person name="Pafco B."/>
            <person name="Schwarz E.M."/>
        </authorList>
    </citation>
    <scope>NUCLEOTIDE SEQUENCE [LARGE SCALE GENOMIC DNA]</scope>
    <source>
        <strain evidence="3 4">Aroian</strain>
        <tissue evidence="3">Whole animal</tissue>
    </source>
</reference>
<comment type="caution">
    <text evidence="3">The sequence shown here is derived from an EMBL/GenBank/DDBJ whole genome shotgun (WGS) entry which is preliminary data.</text>
</comment>
<dbReference type="SMART" id="SM00367">
    <property type="entry name" value="LRR_CC"/>
    <property type="match status" value="3"/>
</dbReference>
<dbReference type="SUPFAM" id="SSF52047">
    <property type="entry name" value="RNI-like"/>
    <property type="match status" value="1"/>
</dbReference>
<keyword evidence="4" id="KW-1185">Reference proteome</keyword>
<accession>A0ABR1CCV8</accession>
<dbReference type="Pfam" id="PF12937">
    <property type="entry name" value="F-box-like"/>
    <property type="match status" value="1"/>
</dbReference>
<dbReference type="PANTHER" id="PTHR13318">
    <property type="entry name" value="PARTNER OF PAIRED, ISOFORM B-RELATED"/>
    <property type="match status" value="1"/>
</dbReference>
<dbReference type="SMART" id="SM00256">
    <property type="entry name" value="FBOX"/>
    <property type="match status" value="1"/>
</dbReference>
<proteinExistence type="predicted"/>
<name>A0ABR1CCV8_NECAM</name>
<dbReference type="InterPro" id="IPR006553">
    <property type="entry name" value="Leu-rich_rpt_Cys-con_subtyp"/>
</dbReference>
<organism evidence="3 4">
    <name type="scientific">Necator americanus</name>
    <name type="common">Human hookworm</name>
    <dbReference type="NCBI Taxonomy" id="51031"/>
    <lineage>
        <taxon>Eukaryota</taxon>
        <taxon>Metazoa</taxon>
        <taxon>Ecdysozoa</taxon>
        <taxon>Nematoda</taxon>
        <taxon>Chromadorea</taxon>
        <taxon>Rhabditida</taxon>
        <taxon>Rhabditina</taxon>
        <taxon>Rhabditomorpha</taxon>
        <taxon>Strongyloidea</taxon>
        <taxon>Ancylostomatidae</taxon>
        <taxon>Bunostominae</taxon>
        <taxon>Necator</taxon>
    </lineage>
</organism>
<dbReference type="EMBL" id="JAVFWL010000002">
    <property type="protein sequence ID" value="KAK6735899.1"/>
    <property type="molecule type" value="Genomic_DNA"/>
</dbReference>
<evidence type="ECO:0000259" key="2">
    <source>
        <dbReference type="PROSITE" id="PS50181"/>
    </source>
</evidence>
<sequence>MKTQPETAKSAIPEQLVRVRTSYPCMTYGTDEAIMSTSSPSEALGIRSLRHRSQRADFPEVIFLPDFDLTPDPSQQVPDHSVIDESEFALLNDRKRLRDATEAVDMYDPGISKIRMKPDILTFYRTPGAFKFCRRISNSPSVDYFHASNRGSPLPENIVVEILSYLNKRDLCNAMATCKLLYSSGARCRTWEHVDLFNRTVFNHSLICFLNRRLKVIRMADTNVEDWPFRSSISGVSLEYPLILTHLDLSRAVFSDRSLLLRIIRGCTRLQALSMEGQDMGEDGVEICISIGKNHALTHLDLSMTVGVTASAAQEICLGCTAIQHLNLSWSSLDRDTVLMFCSNLAESVTRLNMAGSLNKSSLDDDAVERLVICCPNLKELDLSDNVNITERGLQFIISLHQLESLSLNRCYGIQPMNFLMCGHLHALNVFGCVTDSGLAALKNGLSETEVNGAVFNYIAKPTIPPAITSIWGQRTKDFY</sequence>
<feature type="domain" description="F-box" evidence="2">
    <location>
        <begin position="148"/>
        <end position="194"/>
    </location>
</feature>
<protein>
    <recommendedName>
        <fullName evidence="2">F-box domain-containing protein</fullName>
    </recommendedName>
</protein>
<dbReference type="Gene3D" id="3.80.10.10">
    <property type="entry name" value="Ribonuclease Inhibitor"/>
    <property type="match status" value="1"/>
</dbReference>
<dbReference type="Proteomes" id="UP001303046">
    <property type="component" value="Unassembled WGS sequence"/>
</dbReference>
<gene>
    <name evidence="3" type="primary">Necator_chrII.g6680</name>
    <name evidence="3" type="ORF">RB195_018887</name>
</gene>
<dbReference type="CDD" id="cd09917">
    <property type="entry name" value="F-box_SF"/>
    <property type="match status" value="1"/>
</dbReference>
<dbReference type="InterPro" id="IPR032675">
    <property type="entry name" value="LRR_dom_sf"/>
</dbReference>
<dbReference type="InterPro" id="IPR001611">
    <property type="entry name" value="Leu-rich_rpt"/>
</dbReference>
<dbReference type="Pfam" id="PF13516">
    <property type="entry name" value="LRR_6"/>
    <property type="match status" value="1"/>
</dbReference>
<dbReference type="InterPro" id="IPR001810">
    <property type="entry name" value="F-box_dom"/>
</dbReference>
<keyword evidence="1" id="KW-0833">Ubl conjugation pathway</keyword>
<dbReference type="InterPro" id="IPR036047">
    <property type="entry name" value="F-box-like_dom_sf"/>
</dbReference>
<evidence type="ECO:0000313" key="3">
    <source>
        <dbReference type="EMBL" id="KAK6735899.1"/>
    </source>
</evidence>
<evidence type="ECO:0000313" key="4">
    <source>
        <dbReference type="Proteomes" id="UP001303046"/>
    </source>
</evidence>
<dbReference type="SUPFAM" id="SSF81383">
    <property type="entry name" value="F-box domain"/>
    <property type="match status" value="1"/>
</dbReference>
<evidence type="ECO:0000256" key="1">
    <source>
        <dbReference type="ARBA" id="ARBA00022786"/>
    </source>
</evidence>
<dbReference type="PROSITE" id="PS50181">
    <property type="entry name" value="FBOX"/>
    <property type="match status" value="1"/>
</dbReference>